<accession>A0AAV6KIN2</accession>
<feature type="domain" description="CCR4-NOT transcription complex subunit 1 CAF1-binding" evidence="1">
    <location>
        <begin position="104"/>
        <end position="236"/>
    </location>
</feature>
<evidence type="ECO:0000313" key="2">
    <source>
        <dbReference type="EMBL" id="KAG5552397.1"/>
    </source>
</evidence>
<dbReference type="PANTHER" id="PTHR13162">
    <property type="entry name" value="CCR4-NOT TRANSCRIPTION COMPLEX"/>
    <property type="match status" value="1"/>
</dbReference>
<gene>
    <name evidence="2" type="ORF">RHGRI_010466</name>
</gene>
<dbReference type="GO" id="GO:0000932">
    <property type="term" value="C:P-body"/>
    <property type="evidence" value="ECO:0007669"/>
    <property type="project" value="TreeGrafter"/>
</dbReference>
<proteinExistence type="predicted"/>
<reference evidence="2" key="1">
    <citation type="submission" date="2020-08" db="EMBL/GenBank/DDBJ databases">
        <title>Plant Genome Project.</title>
        <authorList>
            <person name="Zhang R.-G."/>
        </authorList>
    </citation>
    <scope>NUCLEOTIDE SEQUENCE</scope>
    <source>
        <strain evidence="2">WSP0</strain>
        <tissue evidence="2">Leaf</tissue>
    </source>
</reference>
<organism evidence="2 3">
    <name type="scientific">Rhododendron griersonianum</name>
    <dbReference type="NCBI Taxonomy" id="479676"/>
    <lineage>
        <taxon>Eukaryota</taxon>
        <taxon>Viridiplantae</taxon>
        <taxon>Streptophyta</taxon>
        <taxon>Embryophyta</taxon>
        <taxon>Tracheophyta</taxon>
        <taxon>Spermatophyta</taxon>
        <taxon>Magnoliopsida</taxon>
        <taxon>eudicotyledons</taxon>
        <taxon>Gunneridae</taxon>
        <taxon>Pentapetalae</taxon>
        <taxon>asterids</taxon>
        <taxon>Ericales</taxon>
        <taxon>Ericaceae</taxon>
        <taxon>Ericoideae</taxon>
        <taxon>Rhodoreae</taxon>
        <taxon>Rhododendron</taxon>
    </lineage>
</organism>
<dbReference type="EMBL" id="JACTNZ010000004">
    <property type="protein sequence ID" value="KAG5552397.1"/>
    <property type="molecule type" value="Genomic_DNA"/>
</dbReference>
<keyword evidence="3" id="KW-1185">Reference proteome</keyword>
<evidence type="ECO:0000259" key="1">
    <source>
        <dbReference type="Pfam" id="PF16415"/>
    </source>
</evidence>
<dbReference type="GO" id="GO:0060090">
    <property type="term" value="F:molecular adaptor activity"/>
    <property type="evidence" value="ECO:0007669"/>
    <property type="project" value="TreeGrafter"/>
</dbReference>
<dbReference type="AlphaFoldDB" id="A0AAV6KIN2"/>
<dbReference type="GO" id="GO:0000288">
    <property type="term" value="P:nuclear-transcribed mRNA catabolic process, deadenylation-dependent decay"/>
    <property type="evidence" value="ECO:0007669"/>
    <property type="project" value="TreeGrafter"/>
</dbReference>
<name>A0AAV6KIN2_9ERIC</name>
<evidence type="ECO:0000313" key="3">
    <source>
        <dbReference type="Proteomes" id="UP000823749"/>
    </source>
</evidence>
<dbReference type="GO" id="GO:0030015">
    <property type="term" value="C:CCR4-NOT core complex"/>
    <property type="evidence" value="ECO:0007669"/>
    <property type="project" value="InterPro"/>
</dbReference>
<dbReference type="Pfam" id="PF16415">
    <property type="entry name" value="CNOT1_CAF1_bind"/>
    <property type="match status" value="1"/>
</dbReference>
<dbReference type="InterPro" id="IPR032191">
    <property type="entry name" value="CNOT1_CAF1_bind"/>
</dbReference>
<comment type="caution">
    <text evidence="2">The sequence shown here is derived from an EMBL/GenBank/DDBJ whole genome shotgun (WGS) entry which is preliminary data.</text>
</comment>
<dbReference type="Proteomes" id="UP000823749">
    <property type="component" value="Chromosome 4"/>
</dbReference>
<sequence length="372" mass="41826">MRHPFIVQDLDSFGSLLKVQPQSSASVSSELSSSTGFTCPSRAIIFCYPLTCMNCFVVSLYKFLRTGFGCALNIEALVAAAERKETPLEFGLQILLQRYSRIRHKTKAKEFSEILTEQYYSWFAQYMVMKRASIEPNFPDLYLKFIDKVNSKPLNKEIVQATYENCKGRSLQNQVQKSVPCLKNLGSWLGKITIGRNQVSRAREIDPKSLIIEAYEKGLMIAAIPFTSKTIKDAKYPKASPRNGCPHSSIGSPANKLFAWAPSQLRQLLLRPSQTDSRCPISCFDLEAHLSEDLLRFLPSTDLVLESPPPLPLTTANNQCYRRQPPDYEIADDAQGRGILKELEADDVDTSFLVVSKKGNSPFTYLIVDNQT</sequence>
<dbReference type="Gene3D" id="1.25.40.180">
    <property type="match status" value="1"/>
</dbReference>
<protein>
    <recommendedName>
        <fullName evidence="1">CCR4-NOT transcription complex subunit 1 CAF1-binding domain-containing protein</fullName>
    </recommendedName>
</protein>
<dbReference type="PANTHER" id="PTHR13162:SF8">
    <property type="entry name" value="CCR4-NOT TRANSCRIPTION COMPLEX SUBUNIT 1"/>
    <property type="match status" value="1"/>
</dbReference>
<dbReference type="GO" id="GO:0017148">
    <property type="term" value="P:negative regulation of translation"/>
    <property type="evidence" value="ECO:0007669"/>
    <property type="project" value="InterPro"/>
</dbReference>
<dbReference type="InterPro" id="IPR040398">
    <property type="entry name" value="Not1"/>
</dbReference>